<evidence type="ECO:0000256" key="7">
    <source>
        <dbReference type="ARBA" id="ARBA00022984"/>
    </source>
</evidence>
<dbReference type="Pfam" id="PF02875">
    <property type="entry name" value="Mur_ligase_C"/>
    <property type="match status" value="1"/>
</dbReference>
<dbReference type="GO" id="GO:0047480">
    <property type="term" value="F:UDP-N-acetylmuramoyl-tripeptide-D-alanyl-D-alanine ligase activity"/>
    <property type="evidence" value="ECO:0007669"/>
    <property type="project" value="UniProtKB-UniRule"/>
</dbReference>
<keyword evidence="5 10" id="KW-0067">ATP-binding</keyword>
<keyword evidence="1 10" id="KW-0963">Cytoplasm</keyword>
<gene>
    <name evidence="10" type="primary">murF</name>
    <name evidence="15" type="ORF">CJ213_05615</name>
</gene>
<dbReference type="GO" id="GO:0008360">
    <property type="term" value="P:regulation of cell shape"/>
    <property type="evidence" value="ECO:0007669"/>
    <property type="project" value="UniProtKB-KW"/>
</dbReference>
<dbReference type="InterPro" id="IPR035911">
    <property type="entry name" value="MurE/MurF_N"/>
</dbReference>
<keyword evidence="3 10" id="KW-0132">Cell division</keyword>
<evidence type="ECO:0000256" key="9">
    <source>
        <dbReference type="ARBA" id="ARBA00023316"/>
    </source>
</evidence>
<comment type="function">
    <text evidence="10 11">Involved in cell wall formation. Catalyzes the final step in the synthesis of UDP-N-acetylmuramoyl-pentapeptide, the precursor of murein.</text>
</comment>
<dbReference type="PANTHER" id="PTHR43024:SF1">
    <property type="entry name" value="UDP-N-ACETYLMURAMOYL-TRIPEPTIDE--D-ALANYL-D-ALANINE LIGASE"/>
    <property type="match status" value="1"/>
</dbReference>
<reference evidence="15 16" key="1">
    <citation type="submission" date="2017-09" db="EMBL/GenBank/DDBJ databases">
        <title>Bacterial strain isolated from the female urinary microbiota.</title>
        <authorList>
            <person name="Thomas-White K."/>
            <person name="Kumar N."/>
            <person name="Forster S."/>
            <person name="Putonti C."/>
            <person name="Lawley T."/>
            <person name="Wolfe A.J."/>
        </authorList>
    </citation>
    <scope>NUCLEOTIDE SEQUENCE [LARGE SCALE GENOMIC DNA]</scope>
    <source>
        <strain evidence="15 16">UMB0411</strain>
    </source>
</reference>
<evidence type="ECO:0000256" key="10">
    <source>
        <dbReference type="HAMAP-Rule" id="MF_02019"/>
    </source>
</evidence>
<comment type="caution">
    <text evidence="15">The sequence shown here is derived from an EMBL/GenBank/DDBJ whole genome shotgun (WGS) entry which is preliminary data.</text>
</comment>
<protein>
    <recommendedName>
        <fullName evidence="10 11">UDP-N-acetylmuramoyl-tripeptide--D-alanyl-D-alanine ligase</fullName>
        <ecNumber evidence="10 11">6.3.2.10</ecNumber>
    </recommendedName>
    <alternativeName>
        <fullName evidence="10">D-alanyl-D-alanine-adding enzyme</fullName>
    </alternativeName>
</protein>
<name>A0A9X7FG27_9BIFI</name>
<keyword evidence="6 10" id="KW-0133">Cell shape</keyword>
<keyword evidence="7 10" id="KW-0573">Peptidoglycan synthesis</keyword>
<comment type="subcellular location">
    <subcellularLocation>
        <location evidence="10 11">Cytoplasm</location>
    </subcellularLocation>
</comment>
<dbReference type="InterPro" id="IPR051046">
    <property type="entry name" value="MurCDEF_CellWall_CoF430Synth"/>
</dbReference>
<dbReference type="AlphaFoldDB" id="A0A9X7FG27"/>
<dbReference type="RefSeq" id="WP_033888465.1">
    <property type="nucleotide sequence ID" value="NZ_CP083176.1"/>
</dbReference>
<dbReference type="Gene3D" id="3.90.190.20">
    <property type="entry name" value="Mur ligase, C-terminal domain"/>
    <property type="match status" value="1"/>
</dbReference>
<evidence type="ECO:0000256" key="5">
    <source>
        <dbReference type="ARBA" id="ARBA00022840"/>
    </source>
</evidence>
<dbReference type="GO" id="GO:0071555">
    <property type="term" value="P:cell wall organization"/>
    <property type="evidence" value="ECO:0007669"/>
    <property type="project" value="UniProtKB-KW"/>
</dbReference>
<dbReference type="GO" id="GO:0005737">
    <property type="term" value="C:cytoplasm"/>
    <property type="evidence" value="ECO:0007669"/>
    <property type="project" value="UniProtKB-SubCell"/>
</dbReference>
<dbReference type="GO" id="GO:0051301">
    <property type="term" value="P:cell division"/>
    <property type="evidence" value="ECO:0007669"/>
    <property type="project" value="UniProtKB-KW"/>
</dbReference>
<dbReference type="InterPro" id="IPR036615">
    <property type="entry name" value="Mur_ligase_C_dom_sf"/>
</dbReference>
<proteinExistence type="inferred from homology"/>
<keyword evidence="9 10" id="KW-0961">Cell wall biogenesis/degradation</keyword>
<dbReference type="SUPFAM" id="SSF53244">
    <property type="entry name" value="MurD-like peptide ligases, peptide-binding domain"/>
    <property type="match status" value="1"/>
</dbReference>
<dbReference type="GO" id="GO:0005524">
    <property type="term" value="F:ATP binding"/>
    <property type="evidence" value="ECO:0007669"/>
    <property type="project" value="UniProtKB-UniRule"/>
</dbReference>
<keyword evidence="2 10" id="KW-0436">Ligase</keyword>
<dbReference type="NCBIfam" id="TIGR01143">
    <property type="entry name" value="murF"/>
    <property type="match status" value="1"/>
</dbReference>
<accession>A0A9X7FG27</accession>
<dbReference type="InterPro" id="IPR004101">
    <property type="entry name" value="Mur_ligase_C"/>
</dbReference>
<evidence type="ECO:0000256" key="1">
    <source>
        <dbReference type="ARBA" id="ARBA00022490"/>
    </source>
</evidence>
<dbReference type="Gene3D" id="3.40.1390.10">
    <property type="entry name" value="MurE/MurF, N-terminal domain"/>
    <property type="match status" value="1"/>
</dbReference>
<feature type="domain" description="Mur ligase central" evidence="14">
    <location>
        <begin position="135"/>
        <end position="340"/>
    </location>
</feature>
<feature type="domain" description="Mur ligase N-terminal catalytic" evidence="12">
    <location>
        <begin position="51"/>
        <end position="116"/>
    </location>
</feature>
<evidence type="ECO:0000259" key="13">
    <source>
        <dbReference type="Pfam" id="PF02875"/>
    </source>
</evidence>
<evidence type="ECO:0000259" key="12">
    <source>
        <dbReference type="Pfam" id="PF01225"/>
    </source>
</evidence>
<comment type="catalytic activity">
    <reaction evidence="10 11">
        <text>D-alanyl-D-alanine + UDP-N-acetyl-alpha-D-muramoyl-L-alanyl-gamma-D-glutamyl-meso-2,6-diaminopimelate + ATP = UDP-N-acetyl-alpha-D-muramoyl-L-alanyl-gamma-D-glutamyl-meso-2,6-diaminopimeloyl-D-alanyl-D-alanine + ADP + phosphate + H(+)</text>
        <dbReference type="Rhea" id="RHEA:28374"/>
        <dbReference type="ChEBI" id="CHEBI:15378"/>
        <dbReference type="ChEBI" id="CHEBI:30616"/>
        <dbReference type="ChEBI" id="CHEBI:43474"/>
        <dbReference type="ChEBI" id="CHEBI:57822"/>
        <dbReference type="ChEBI" id="CHEBI:61386"/>
        <dbReference type="ChEBI" id="CHEBI:83905"/>
        <dbReference type="ChEBI" id="CHEBI:456216"/>
        <dbReference type="EC" id="6.3.2.10"/>
    </reaction>
</comment>
<dbReference type="SUPFAM" id="SSF63418">
    <property type="entry name" value="MurE/MurF N-terminal domain"/>
    <property type="match status" value="1"/>
</dbReference>
<dbReference type="Pfam" id="PF08245">
    <property type="entry name" value="Mur_ligase_M"/>
    <property type="match status" value="1"/>
</dbReference>
<evidence type="ECO:0000313" key="16">
    <source>
        <dbReference type="Proteomes" id="UP000235293"/>
    </source>
</evidence>
<evidence type="ECO:0000256" key="11">
    <source>
        <dbReference type="RuleBase" id="RU004136"/>
    </source>
</evidence>
<dbReference type="GO" id="GO:0009252">
    <property type="term" value="P:peptidoglycan biosynthetic process"/>
    <property type="evidence" value="ECO:0007669"/>
    <property type="project" value="UniProtKB-UniRule"/>
</dbReference>
<dbReference type="InterPro" id="IPR036565">
    <property type="entry name" value="Mur-like_cat_sf"/>
</dbReference>
<dbReference type="Gene3D" id="3.40.1190.10">
    <property type="entry name" value="Mur-like, catalytic domain"/>
    <property type="match status" value="1"/>
</dbReference>
<dbReference type="HAMAP" id="MF_02019">
    <property type="entry name" value="MurF"/>
    <property type="match status" value="1"/>
</dbReference>
<dbReference type="EMBL" id="PNGY01000001">
    <property type="protein sequence ID" value="PMC55539.1"/>
    <property type="molecule type" value="Genomic_DNA"/>
</dbReference>
<sequence length="529" mass="56584">MSCVETSCASNAESLDHADMMPMSISEIAKAVHGEIHEFNSCDTDLVANSVFSDSRQIRNGSVFVAIVGEHVDGHDYVKNAEKSGAVVAIVEHVVEGTNLNQIVVNNSIEALGLLAKHNLELRRNLNKPFTIIGITGSVGKTTTKDMLKALLSTLGETVAPVGSFNNNIGLPLTALQVGSNTRFLIAEMGANHVGEIANLTHIAPPDLAIVLKVGVAHLGEFGSVERIAQAKSEIVRGLLPHGIAVLNSDDKRVSAMSCLVENKHVRWFGRNVKNGLLESASKDDYQLSASNIKLDSFGKAVFTTTERSNSSDLMNHIEVHLAIQGEHNVMNALAAANVARYLGMTLDDIASVLSKVSHISPHRMQLSTVSKNDEKFTLIDDSFNANPDSMKAGIDGLCAYENDSCSASSKPFRIAVLGSMLELGSNEDELHTNIGEYVANSSVDAVVAVGSKTDSDLDKLAHCIAQGARSSWNNKLLSSHDAVYFVHSADEADDIVWKIVAEHPSSVVLLKGSHASGLSVLAEHWANI</sequence>
<keyword evidence="4 10" id="KW-0547">Nucleotide-binding</keyword>
<dbReference type="SUPFAM" id="SSF53623">
    <property type="entry name" value="MurD-like peptide ligases, catalytic domain"/>
    <property type="match status" value="1"/>
</dbReference>
<keyword evidence="8 10" id="KW-0131">Cell cycle</keyword>
<dbReference type="InterPro" id="IPR013221">
    <property type="entry name" value="Mur_ligase_cen"/>
</dbReference>
<dbReference type="EC" id="6.3.2.10" evidence="10 11"/>
<evidence type="ECO:0000256" key="2">
    <source>
        <dbReference type="ARBA" id="ARBA00022598"/>
    </source>
</evidence>
<evidence type="ECO:0000256" key="8">
    <source>
        <dbReference type="ARBA" id="ARBA00023306"/>
    </source>
</evidence>
<feature type="domain" description="Mur ligase C-terminal" evidence="13">
    <location>
        <begin position="363"/>
        <end position="514"/>
    </location>
</feature>
<dbReference type="InterPro" id="IPR000713">
    <property type="entry name" value="Mur_ligase_N"/>
</dbReference>
<dbReference type="Proteomes" id="UP000235293">
    <property type="component" value="Unassembled WGS sequence"/>
</dbReference>
<dbReference type="InterPro" id="IPR005863">
    <property type="entry name" value="UDP-N-AcMur_synth"/>
</dbReference>
<feature type="binding site" evidence="10">
    <location>
        <begin position="137"/>
        <end position="143"/>
    </location>
    <ligand>
        <name>ATP</name>
        <dbReference type="ChEBI" id="CHEBI:30616"/>
    </ligand>
</feature>
<evidence type="ECO:0000256" key="6">
    <source>
        <dbReference type="ARBA" id="ARBA00022960"/>
    </source>
</evidence>
<comment type="pathway">
    <text evidence="10 11">Cell wall biogenesis; peptidoglycan biosynthesis.</text>
</comment>
<evidence type="ECO:0000259" key="14">
    <source>
        <dbReference type="Pfam" id="PF08245"/>
    </source>
</evidence>
<evidence type="ECO:0000256" key="4">
    <source>
        <dbReference type="ARBA" id="ARBA00022741"/>
    </source>
</evidence>
<comment type="similarity">
    <text evidence="10">Belongs to the MurCDEF family. MurF subfamily.</text>
</comment>
<evidence type="ECO:0000256" key="3">
    <source>
        <dbReference type="ARBA" id="ARBA00022618"/>
    </source>
</evidence>
<dbReference type="Pfam" id="PF01225">
    <property type="entry name" value="Mur_ligase"/>
    <property type="match status" value="1"/>
</dbReference>
<evidence type="ECO:0000313" key="15">
    <source>
        <dbReference type="EMBL" id="PMC55539.1"/>
    </source>
</evidence>
<dbReference type="PANTHER" id="PTHR43024">
    <property type="entry name" value="UDP-N-ACETYLMURAMOYL-TRIPEPTIDE--D-ALANYL-D-ALANINE LIGASE"/>
    <property type="match status" value="1"/>
</dbReference>
<organism evidence="15 16">
    <name type="scientific">Gardnerella swidsinskii</name>
    <dbReference type="NCBI Taxonomy" id="2792979"/>
    <lineage>
        <taxon>Bacteria</taxon>
        <taxon>Bacillati</taxon>
        <taxon>Actinomycetota</taxon>
        <taxon>Actinomycetes</taxon>
        <taxon>Bifidobacteriales</taxon>
        <taxon>Bifidobacteriaceae</taxon>
        <taxon>Gardnerella</taxon>
    </lineage>
</organism>